<proteinExistence type="predicted"/>
<organism evidence="1 2">
    <name type="scientific">Actinocrinis puniceicyclus</name>
    <dbReference type="NCBI Taxonomy" id="977794"/>
    <lineage>
        <taxon>Bacteria</taxon>
        <taxon>Bacillati</taxon>
        <taxon>Actinomycetota</taxon>
        <taxon>Actinomycetes</taxon>
        <taxon>Catenulisporales</taxon>
        <taxon>Actinospicaceae</taxon>
        <taxon>Actinocrinis</taxon>
    </lineage>
</organism>
<keyword evidence="2" id="KW-1185">Reference proteome</keyword>
<dbReference type="EMBL" id="JAGSXH010000152">
    <property type="protein sequence ID" value="MBS2966464.1"/>
    <property type="molecule type" value="Genomic_DNA"/>
</dbReference>
<dbReference type="AlphaFoldDB" id="A0A8J7WUP4"/>
<sequence length="106" mass="12042">MTAQTLHRAGTERPEPPLPLFEVRAELERVTNVGPFDRWVELALQRAERTGDFTRYHNELRGWLNTALSGKHQEQLLAVPYGERDAVLARLASEWIAAHPAHTSFA</sequence>
<protein>
    <submittedName>
        <fullName evidence="1">Uncharacterized protein</fullName>
    </submittedName>
</protein>
<evidence type="ECO:0000313" key="1">
    <source>
        <dbReference type="EMBL" id="MBS2966464.1"/>
    </source>
</evidence>
<comment type="caution">
    <text evidence="1">The sequence shown here is derived from an EMBL/GenBank/DDBJ whole genome shotgun (WGS) entry which is preliminary data.</text>
</comment>
<name>A0A8J7WUP4_9ACTN</name>
<dbReference type="Proteomes" id="UP000677913">
    <property type="component" value="Unassembled WGS sequence"/>
</dbReference>
<dbReference type="RefSeq" id="WP_211471565.1">
    <property type="nucleotide sequence ID" value="NZ_JAGSXH010000152.1"/>
</dbReference>
<gene>
    <name evidence="1" type="ORF">KGA66_25710</name>
</gene>
<accession>A0A8J7WUP4</accession>
<reference evidence="1" key="1">
    <citation type="submission" date="2021-04" db="EMBL/GenBank/DDBJ databases">
        <title>Genome based classification of Actinospica acidithermotolerans sp. nov., an actinobacterium isolated from an Indonesian hot spring.</title>
        <authorList>
            <person name="Kusuma A.B."/>
            <person name="Putra K.E."/>
            <person name="Nafisah S."/>
            <person name="Loh J."/>
            <person name="Nouioui I."/>
            <person name="Goodfellow M."/>
        </authorList>
    </citation>
    <scope>NUCLEOTIDE SEQUENCE</scope>
    <source>
        <strain evidence="1">DSM 45618</strain>
    </source>
</reference>
<evidence type="ECO:0000313" key="2">
    <source>
        <dbReference type="Proteomes" id="UP000677913"/>
    </source>
</evidence>